<name>A0AC34GU09_9BILA</name>
<sequence>MKLTLIFSIVFAFLTISCRSQISSPSTSEATTVDVTTVVTTDAPTAAGSTSSDTAGTTGSPGSTNSPGPTVSTLSPASEGPSSENPTAQTTIPPVVTTTEEPPTTQADVWAEFDLDCNTTENYCVYKINAPQLDAAQYNEQNSKLQTDKAVYKGLSSKTYFDSSSFYANKVYQDYQNVKEMVQNLTLQMQALRDTVNESLTDVQSQSASIADALLDIKTIYSNLTTCYYQKCALSTPPPITTTTTPRPTTLNICGDYSCETPGGLENNGTCLVVSGKPTCKCPVNCYSSPAGLTDGTVPGPFWSPGYTGGPNPTSYASKLNCIYKISSENNIKITVNSINMDPNTNLIVNGKAIPPGLKDATALTGFIKNTILHENTKMLTITFKTPAKVPTSGGPYYIDWNISDV</sequence>
<evidence type="ECO:0000313" key="2">
    <source>
        <dbReference type="WBParaSite" id="ES5_v2.g8285.t1"/>
    </source>
</evidence>
<organism evidence="1 2">
    <name type="scientific">Panagrolaimus sp. ES5</name>
    <dbReference type="NCBI Taxonomy" id="591445"/>
    <lineage>
        <taxon>Eukaryota</taxon>
        <taxon>Metazoa</taxon>
        <taxon>Ecdysozoa</taxon>
        <taxon>Nematoda</taxon>
        <taxon>Chromadorea</taxon>
        <taxon>Rhabditida</taxon>
        <taxon>Tylenchina</taxon>
        <taxon>Panagrolaimomorpha</taxon>
        <taxon>Panagrolaimoidea</taxon>
        <taxon>Panagrolaimidae</taxon>
        <taxon>Panagrolaimus</taxon>
    </lineage>
</organism>
<reference evidence="2" key="1">
    <citation type="submission" date="2022-11" db="UniProtKB">
        <authorList>
            <consortium name="WormBaseParasite"/>
        </authorList>
    </citation>
    <scope>IDENTIFICATION</scope>
</reference>
<dbReference type="Proteomes" id="UP000887579">
    <property type="component" value="Unplaced"/>
</dbReference>
<dbReference type="WBParaSite" id="ES5_v2.g8285.t1">
    <property type="protein sequence ID" value="ES5_v2.g8285.t1"/>
    <property type="gene ID" value="ES5_v2.g8285"/>
</dbReference>
<proteinExistence type="predicted"/>
<protein>
    <submittedName>
        <fullName evidence="2">CUB domain-containing protein</fullName>
    </submittedName>
</protein>
<accession>A0AC34GU09</accession>
<evidence type="ECO:0000313" key="1">
    <source>
        <dbReference type="Proteomes" id="UP000887579"/>
    </source>
</evidence>